<dbReference type="Proteomes" id="UP000237271">
    <property type="component" value="Unassembled WGS sequence"/>
</dbReference>
<protein>
    <submittedName>
        <fullName evidence="4">Type II (General) Secretory Pathway (IISP) Family</fullName>
    </submittedName>
</protein>
<organism evidence="4 5">
    <name type="scientific">Phytophthora palmivora</name>
    <dbReference type="NCBI Taxonomy" id="4796"/>
    <lineage>
        <taxon>Eukaryota</taxon>
        <taxon>Sar</taxon>
        <taxon>Stramenopiles</taxon>
        <taxon>Oomycota</taxon>
        <taxon>Peronosporomycetes</taxon>
        <taxon>Peronosporales</taxon>
        <taxon>Peronosporaceae</taxon>
        <taxon>Phytophthora</taxon>
    </lineage>
</organism>
<reference evidence="4 5" key="1">
    <citation type="journal article" date="2017" name="Genome Biol. Evol.">
        <title>Phytophthora megakarya and P. palmivora, closely related causal agents of cacao black pod rot, underwent increases in genome sizes and gene numbers by different mechanisms.</title>
        <authorList>
            <person name="Ali S.S."/>
            <person name="Shao J."/>
            <person name="Lary D.J."/>
            <person name="Kronmiller B."/>
            <person name="Shen D."/>
            <person name="Strem M.D."/>
            <person name="Amoako-Attah I."/>
            <person name="Akrofi A.Y."/>
            <person name="Begoude B.A."/>
            <person name="Ten Hoopen G.M."/>
            <person name="Coulibaly K."/>
            <person name="Kebe B.I."/>
            <person name="Melnick R.L."/>
            <person name="Guiltinan M.J."/>
            <person name="Tyler B.M."/>
            <person name="Meinhardt L.W."/>
            <person name="Bailey B.A."/>
        </authorList>
    </citation>
    <scope>NUCLEOTIDE SEQUENCE [LARGE SCALE GENOMIC DNA]</scope>
    <source>
        <strain evidence="5">sbr112.9</strain>
    </source>
</reference>
<evidence type="ECO:0000313" key="5">
    <source>
        <dbReference type="Proteomes" id="UP000237271"/>
    </source>
</evidence>
<dbReference type="GO" id="GO:0005783">
    <property type="term" value="C:endoplasmic reticulum"/>
    <property type="evidence" value="ECO:0007669"/>
    <property type="project" value="TreeGrafter"/>
</dbReference>
<keyword evidence="5" id="KW-1185">Reference proteome</keyword>
<dbReference type="SUPFAM" id="SSF46565">
    <property type="entry name" value="Chaperone J-domain"/>
    <property type="match status" value="1"/>
</dbReference>
<feature type="non-terminal residue" evidence="4">
    <location>
        <position position="192"/>
    </location>
</feature>
<dbReference type="EMBL" id="NCKW01003426">
    <property type="protein sequence ID" value="POM76529.1"/>
    <property type="molecule type" value="Genomic_DNA"/>
</dbReference>
<evidence type="ECO:0000259" key="3">
    <source>
        <dbReference type="PROSITE" id="PS50076"/>
    </source>
</evidence>
<dbReference type="InterPro" id="IPR036869">
    <property type="entry name" value="J_dom_sf"/>
</dbReference>
<dbReference type="InterPro" id="IPR018253">
    <property type="entry name" value="DnaJ_domain_CS"/>
</dbReference>
<dbReference type="PRINTS" id="PR00625">
    <property type="entry name" value="JDOMAIN"/>
</dbReference>
<dbReference type="GO" id="GO:0051787">
    <property type="term" value="F:misfolded protein binding"/>
    <property type="evidence" value="ECO:0007669"/>
    <property type="project" value="TreeGrafter"/>
</dbReference>
<dbReference type="CDD" id="cd06257">
    <property type="entry name" value="DnaJ"/>
    <property type="match status" value="1"/>
</dbReference>
<accession>A0A2P4YFR0</accession>
<dbReference type="InterPro" id="IPR051948">
    <property type="entry name" value="Hsp70_co-chaperone_J-domain"/>
</dbReference>
<gene>
    <name evidence="4" type="ORF">PHPALM_6228</name>
</gene>
<name>A0A2P4YFR0_9STRA</name>
<feature type="domain" description="J" evidence="3">
    <location>
        <begin position="30"/>
        <end position="98"/>
    </location>
</feature>
<comment type="caution">
    <text evidence="4">The sequence shown here is derived from an EMBL/GenBank/DDBJ whole genome shotgun (WGS) entry which is preliminary data.</text>
</comment>
<dbReference type="PANTHER" id="PTHR44360:SF1">
    <property type="entry name" value="DNAJ HOMOLOG SUBFAMILY B MEMBER 9"/>
    <property type="match status" value="1"/>
</dbReference>
<dbReference type="GO" id="GO:0051087">
    <property type="term" value="F:protein-folding chaperone binding"/>
    <property type="evidence" value="ECO:0007669"/>
    <property type="project" value="TreeGrafter"/>
</dbReference>
<dbReference type="Pfam" id="PF00226">
    <property type="entry name" value="DnaJ"/>
    <property type="match status" value="1"/>
</dbReference>
<keyword evidence="1" id="KW-0143">Chaperone</keyword>
<dbReference type="AlphaFoldDB" id="A0A2P4YFR0"/>
<evidence type="ECO:0000313" key="4">
    <source>
        <dbReference type="EMBL" id="POM76529.1"/>
    </source>
</evidence>
<dbReference type="Gene3D" id="1.10.287.110">
    <property type="entry name" value="DnaJ domain"/>
    <property type="match status" value="1"/>
</dbReference>
<dbReference type="PROSITE" id="PS50076">
    <property type="entry name" value="DNAJ_2"/>
    <property type="match status" value="1"/>
</dbReference>
<dbReference type="InterPro" id="IPR001623">
    <property type="entry name" value="DnaJ_domain"/>
</dbReference>
<evidence type="ECO:0000256" key="2">
    <source>
        <dbReference type="SAM" id="SignalP"/>
    </source>
</evidence>
<proteinExistence type="predicted"/>
<dbReference type="PANTHER" id="PTHR44360">
    <property type="entry name" value="DNAJ HOMOLOG SUBFAMILY B MEMBER 9"/>
    <property type="match status" value="1"/>
</dbReference>
<sequence>MSHSSTRVRLRLLVALLLVMSIQAMDPSKDYYKVLGVSKQFSDRELKKSYRQLALKYHPDKAENAEDKEVAKEKFVEVSEAYEVLSDPDKRKEYDDARRFGGTGGGFPGGFGGQGGKRRSTDENMASFTKMFENIFGHGFGGAGGFSGGAGGFGGGFPGGAGGFGGGFPGGAGFGGMGGRGMPEFQFDGMDG</sequence>
<dbReference type="SMART" id="SM00271">
    <property type="entry name" value="DnaJ"/>
    <property type="match status" value="1"/>
</dbReference>
<evidence type="ECO:0000256" key="1">
    <source>
        <dbReference type="ARBA" id="ARBA00023186"/>
    </source>
</evidence>
<keyword evidence="2" id="KW-0732">Signal</keyword>
<feature type="signal peptide" evidence="2">
    <location>
        <begin position="1"/>
        <end position="24"/>
    </location>
</feature>
<dbReference type="GO" id="GO:0036503">
    <property type="term" value="P:ERAD pathway"/>
    <property type="evidence" value="ECO:0007669"/>
    <property type="project" value="TreeGrafter"/>
</dbReference>
<feature type="chain" id="PRO_5015163632" evidence="2">
    <location>
        <begin position="25"/>
        <end position="192"/>
    </location>
</feature>
<dbReference type="OrthoDB" id="10250354at2759"/>
<dbReference type="PROSITE" id="PS00636">
    <property type="entry name" value="DNAJ_1"/>
    <property type="match status" value="1"/>
</dbReference>